<feature type="binding site" evidence="8">
    <location>
        <begin position="89"/>
        <end position="92"/>
    </location>
    <ligand>
        <name>NADP(+)</name>
        <dbReference type="ChEBI" id="CHEBI:58349"/>
    </ligand>
</feature>
<dbReference type="PANTHER" id="PTHR42879">
    <property type="entry name" value="3-OXOACYL-(ACYL-CARRIER-PROTEIN) REDUCTASE"/>
    <property type="match status" value="1"/>
</dbReference>
<dbReference type="Proteomes" id="UP001190700">
    <property type="component" value="Unassembled WGS sequence"/>
</dbReference>
<name>A0AAE0C1L0_9CHLO</name>
<reference evidence="13" key="2">
    <citation type="submission" date="2023-06" db="EMBL/GenBank/DDBJ databases">
        <title>Long-read-based genome assembly of the green algal bacterivore Cymbomonas tetramitiformis.</title>
        <authorList>
            <person name="Gyaltshen Y."/>
            <person name="Rozenberg A."/>
            <person name="Paasch A."/>
            <person name="Burns J.A."/>
            <person name="Warring S."/>
            <person name="Larson R."/>
            <person name="Maurer-Alcala X."/>
            <person name="Dacks J."/>
            <person name="Kim E."/>
        </authorList>
    </citation>
    <scope>NUCLEOTIDE SEQUENCE</scope>
    <source>
        <strain evidence="13">PLY_AMNH</strain>
    </source>
</reference>
<feature type="active site" description="Proton acceptor" evidence="7">
    <location>
        <position position="232"/>
    </location>
</feature>
<dbReference type="SMART" id="SM00822">
    <property type="entry name" value="PKS_KR"/>
    <property type="match status" value="1"/>
</dbReference>
<keyword evidence="5 10" id="KW-0560">Oxidoreductase</keyword>
<sequence>MATTTTRCALRVAASSTSGRATAGCSAKVAKAAARAPVTASRAATLPKQFTQSANVLFAENKAFAATRAARFTTTSAAEEDAPVVIVTGASRGIGKDIALELGAAGCKVVVNYASSAGPAEEVANAVRESGGDALLVQGDMSKLDDVTALFKAVVAEWGRVDVLVNNAGITRDGLMLRMKPTAWQEVIDVNLSGVFYTSQAAVKLMSKKRKGRIINIASVVGVLGNAGQANYSAAKAGVIGLTKTVAREFASRNITCNAIAPGYIETEMTAVLPEEVQQKIIANVPLSRMGQTSEIAGLVKYLALDPSSSYITGQCISIDGGMAM</sequence>
<dbReference type="InterPro" id="IPR011284">
    <property type="entry name" value="3oxo_ACP_reduc"/>
</dbReference>
<evidence type="ECO:0000313" key="13">
    <source>
        <dbReference type="EMBL" id="KAK3246089.1"/>
    </source>
</evidence>
<feature type="binding site" evidence="8">
    <location>
        <position position="265"/>
    </location>
    <ligand>
        <name>NADP(+)</name>
        <dbReference type="ChEBI" id="CHEBI:58349"/>
    </ligand>
</feature>
<keyword evidence="14" id="KW-1185">Reference proteome</keyword>
<evidence type="ECO:0000313" key="14">
    <source>
        <dbReference type="Proteomes" id="UP001190700"/>
    </source>
</evidence>
<dbReference type="InterPro" id="IPR020904">
    <property type="entry name" value="Sc_DH/Rdtase_CS"/>
</dbReference>
<dbReference type="GO" id="GO:0004316">
    <property type="term" value="F:3-oxoacyl-[acyl-carrier-protein] reductase (NADPH) activity"/>
    <property type="evidence" value="ECO:0007669"/>
    <property type="project" value="UniProtKB-UniRule"/>
</dbReference>
<dbReference type="PANTHER" id="PTHR42879:SF2">
    <property type="entry name" value="3-OXOACYL-[ACYL-CARRIER-PROTEIN] REDUCTASE FABG"/>
    <property type="match status" value="1"/>
</dbReference>
<dbReference type="EMBL" id="LGRX02030098">
    <property type="protein sequence ID" value="KAK3246089.1"/>
    <property type="molecule type" value="Genomic_DNA"/>
</dbReference>
<dbReference type="PROSITE" id="PS00061">
    <property type="entry name" value="ADH_SHORT"/>
    <property type="match status" value="1"/>
</dbReference>
<evidence type="ECO:0000313" key="12">
    <source>
        <dbReference type="EMBL" id="KAK3246087.1"/>
    </source>
</evidence>
<comment type="catalytic activity">
    <reaction evidence="6 10">
        <text>a (3R)-hydroxyacyl-[ACP] + NADP(+) = a 3-oxoacyl-[ACP] + NADPH + H(+)</text>
        <dbReference type="Rhea" id="RHEA:17397"/>
        <dbReference type="Rhea" id="RHEA-COMP:9916"/>
        <dbReference type="Rhea" id="RHEA-COMP:9945"/>
        <dbReference type="ChEBI" id="CHEBI:15378"/>
        <dbReference type="ChEBI" id="CHEBI:57783"/>
        <dbReference type="ChEBI" id="CHEBI:58349"/>
        <dbReference type="ChEBI" id="CHEBI:78776"/>
        <dbReference type="ChEBI" id="CHEBI:78827"/>
        <dbReference type="EC" id="1.1.1.100"/>
    </reaction>
</comment>
<dbReference type="EC" id="1.1.1.100" evidence="3 10"/>
<dbReference type="Pfam" id="PF00106">
    <property type="entry name" value="adh_short"/>
    <property type="match status" value="1"/>
</dbReference>
<dbReference type="InterPro" id="IPR002347">
    <property type="entry name" value="SDR_fam"/>
</dbReference>
<protein>
    <recommendedName>
        <fullName evidence="3 10">3-oxoacyl-[acyl-carrier-protein] reductase</fullName>
        <ecNumber evidence="3 10">1.1.1.100</ecNumber>
    </recommendedName>
</protein>
<comment type="caution">
    <text evidence="13">The sequence shown here is derived from an EMBL/GenBank/DDBJ whole genome shotgun (WGS) entry which is preliminary data.</text>
</comment>
<keyword evidence="10" id="KW-0275">Fatty acid biosynthesis</keyword>
<keyword evidence="10" id="KW-0276">Fatty acid metabolism</keyword>
<evidence type="ECO:0000256" key="6">
    <source>
        <dbReference type="ARBA" id="ARBA00048508"/>
    </source>
</evidence>
<evidence type="ECO:0000256" key="3">
    <source>
        <dbReference type="ARBA" id="ARBA00012948"/>
    </source>
</evidence>
<evidence type="ECO:0000256" key="8">
    <source>
        <dbReference type="PIRSR" id="PIRSR611284-2"/>
    </source>
</evidence>
<keyword evidence="10" id="KW-0444">Lipid biosynthesis</keyword>
<organism evidence="13 14">
    <name type="scientific">Cymbomonas tetramitiformis</name>
    <dbReference type="NCBI Taxonomy" id="36881"/>
    <lineage>
        <taxon>Eukaryota</taxon>
        <taxon>Viridiplantae</taxon>
        <taxon>Chlorophyta</taxon>
        <taxon>Pyramimonadophyceae</taxon>
        <taxon>Pyramimonadales</taxon>
        <taxon>Pyramimonadaceae</taxon>
        <taxon>Cymbomonas</taxon>
    </lineage>
</organism>
<dbReference type="GO" id="GO:0051287">
    <property type="term" value="F:NAD binding"/>
    <property type="evidence" value="ECO:0007669"/>
    <property type="project" value="UniProtKB-UniRule"/>
</dbReference>
<feature type="domain" description="Ketoreductase" evidence="11">
    <location>
        <begin position="83"/>
        <end position="268"/>
    </location>
</feature>
<keyword evidence="10" id="KW-0443">Lipid metabolism</keyword>
<evidence type="ECO:0000259" key="11">
    <source>
        <dbReference type="SMART" id="SM00822"/>
    </source>
</evidence>
<comment type="pathway">
    <text evidence="1 10">Lipid metabolism; fatty acid biosynthesis.</text>
</comment>
<comment type="subcellular location">
    <subcellularLocation>
        <location evidence="10">Plastid</location>
        <location evidence="10">Chloroplast</location>
    </subcellularLocation>
    <subcellularLocation>
        <location evidence="10">Plastid</location>
    </subcellularLocation>
    <text evidence="10">And non-photosynthetic plastids.</text>
</comment>
<evidence type="ECO:0000256" key="9">
    <source>
        <dbReference type="RuleBase" id="RU000363"/>
    </source>
</evidence>
<dbReference type="CDD" id="cd05333">
    <property type="entry name" value="BKR_SDR_c"/>
    <property type="match status" value="1"/>
</dbReference>
<evidence type="ECO:0000256" key="5">
    <source>
        <dbReference type="ARBA" id="ARBA00023002"/>
    </source>
</evidence>
<evidence type="ECO:0000256" key="7">
    <source>
        <dbReference type="PIRSR" id="PIRSR611284-1"/>
    </source>
</evidence>
<dbReference type="FunFam" id="3.40.50.720:FF:000115">
    <property type="entry name" value="3-oxoacyl-[acyl-carrier-protein] reductase FabG"/>
    <property type="match status" value="1"/>
</dbReference>
<dbReference type="Gene3D" id="3.40.50.720">
    <property type="entry name" value="NAD(P)-binding Rossmann-like Domain"/>
    <property type="match status" value="1"/>
</dbReference>
<proteinExistence type="inferred from homology"/>
<dbReference type="PRINTS" id="PR00080">
    <property type="entry name" value="SDRFAMILY"/>
</dbReference>
<dbReference type="SUPFAM" id="SSF51735">
    <property type="entry name" value="NAD(P)-binding Rossmann-fold domains"/>
    <property type="match status" value="1"/>
</dbReference>
<evidence type="ECO:0000256" key="1">
    <source>
        <dbReference type="ARBA" id="ARBA00005194"/>
    </source>
</evidence>
<dbReference type="GO" id="GO:0009507">
    <property type="term" value="C:chloroplast"/>
    <property type="evidence" value="ECO:0007669"/>
    <property type="project" value="UniProtKB-SubCell"/>
</dbReference>
<comment type="subunit">
    <text evidence="10">Homotetramer.</text>
</comment>
<accession>A0AAE0C1L0</accession>
<dbReference type="InterPro" id="IPR036291">
    <property type="entry name" value="NAD(P)-bd_dom_sf"/>
</dbReference>
<dbReference type="NCBIfam" id="TIGR01830">
    <property type="entry name" value="3oxo_ACP_reduc"/>
    <property type="match status" value="1"/>
</dbReference>
<dbReference type="NCBIfam" id="NF009466">
    <property type="entry name" value="PRK12826.1-2"/>
    <property type="match status" value="1"/>
</dbReference>
<evidence type="ECO:0000256" key="10">
    <source>
        <dbReference type="RuleBase" id="RU366074"/>
    </source>
</evidence>
<dbReference type="InterPro" id="IPR057326">
    <property type="entry name" value="KR_dom"/>
</dbReference>
<dbReference type="AlphaFoldDB" id="A0AAE0C1L0"/>
<dbReference type="PRINTS" id="PR00081">
    <property type="entry name" value="GDHRDH"/>
</dbReference>
<dbReference type="InterPro" id="IPR050259">
    <property type="entry name" value="SDR"/>
</dbReference>
<dbReference type="GO" id="GO:0006633">
    <property type="term" value="P:fatty acid biosynthetic process"/>
    <property type="evidence" value="ECO:0007669"/>
    <property type="project" value="UniProtKB-KW"/>
</dbReference>
<dbReference type="EMBL" id="LGRX02030099">
    <property type="protein sequence ID" value="KAK3246087.1"/>
    <property type="molecule type" value="Genomic_DNA"/>
</dbReference>
<keyword evidence="4 8" id="KW-0521">NADP</keyword>
<evidence type="ECO:0000256" key="2">
    <source>
        <dbReference type="ARBA" id="ARBA00006484"/>
    </source>
</evidence>
<reference evidence="13 14" key="1">
    <citation type="journal article" date="2015" name="Genome Biol. Evol.">
        <title>Comparative Genomics of a Bacterivorous Green Alga Reveals Evolutionary Causalities and Consequences of Phago-Mixotrophic Mode of Nutrition.</title>
        <authorList>
            <person name="Burns J.A."/>
            <person name="Paasch A."/>
            <person name="Narechania A."/>
            <person name="Kim E."/>
        </authorList>
    </citation>
    <scope>NUCLEOTIDE SEQUENCE [LARGE SCALE GENOMIC DNA]</scope>
    <source>
        <strain evidence="13">PLY_AMNH</strain>
    </source>
</reference>
<gene>
    <name evidence="13" type="ORF">CYMTET_44365</name>
    <name evidence="12" type="ORF">CYMTET_44366</name>
</gene>
<dbReference type="NCBIfam" id="NF005559">
    <property type="entry name" value="PRK07231.1"/>
    <property type="match status" value="1"/>
</dbReference>
<feature type="binding site" evidence="8">
    <location>
        <position position="167"/>
    </location>
    <ligand>
        <name>NADP(+)</name>
        <dbReference type="ChEBI" id="CHEBI:58349"/>
    </ligand>
</feature>
<comment type="similarity">
    <text evidence="2 9">Belongs to the short-chain dehydrogenases/reductases (SDR) family.</text>
</comment>
<feature type="binding site" evidence="8">
    <location>
        <begin position="232"/>
        <end position="236"/>
    </location>
    <ligand>
        <name>NADP(+)</name>
        <dbReference type="ChEBI" id="CHEBI:58349"/>
    </ligand>
</feature>
<evidence type="ECO:0000256" key="4">
    <source>
        <dbReference type="ARBA" id="ARBA00022857"/>
    </source>
</evidence>